<evidence type="ECO:0000313" key="1">
    <source>
        <dbReference type="EMBL" id="KAF6462285.1"/>
    </source>
</evidence>
<comment type="caution">
    <text evidence="1">The sequence shown here is derived from an EMBL/GenBank/DDBJ whole genome shotgun (WGS) entry which is preliminary data.</text>
</comment>
<name>A0A7J8GRK2_MOLMO</name>
<reference evidence="1 2" key="1">
    <citation type="journal article" date="2020" name="Nature">
        <title>Six reference-quality genomes reveal evolution of bat adaptations.</title>
        <authorList>
            <person name="Jebb D."/>
            <person name="Huang Z."/>
            <person name="Pippel M."/>
            <person name="Hughes G.M."/>
            <person name="Lavrichenko K."/>
            <person name="Devanna P."/>
            <person name="Winkler S."/>
            <person name="Jermiin L.S."/>
            <person name="Skirmuntt E.C."/>
            <person name="Katzourakis A."/>
            <person name="Burkitt-Gray L."/>
            <person name="Ray D.A."/>
            <person name="Sullivan K.A.M."/>
            <person name="Roscito J.G."/>
            <person name="Kirilenko B.M."/>
            <person name="Davalos L.M."/>
            <person name="Corthals A.P."/>
            <person name="Power M.L."/>
            <person name="Jones G."/>
            <person name="Ransome R.D."/>
            <person name="Dechmann D.K.N."/>
            <person name="Locatelli A.G."/>
            <person name="Puechmaille S.J."/>
            <person name="Fedrigo O."/>
            <person name="Jarvis E.D."/>
            <person name="Hiller M."/>
            <person name="Vernes S.C."/>
            <person name="Myers E.W."/>
            <person name="Teeling E.C."/>
        </authorList>
    </citation>
    <scope>NUCLEOTIDE SEQUENCE [LARGE SCALE GENOMIC DNA]</scope>
    <source>
        <strain evidence="1">MMolMol1</strain>
        <tissue evidence="1">Muscle</tissue>
    </source>
</reference>
<proteinExistence type="predicted"/>
<organism evidence="1 2">
    <name type="scientific">Molossus molossus</name>
    <name type="common">Pallas' mastiff bat</name>
    <name type="synonym">Vespertilio molossus</name>
    <dbReference type="NCBI Taxonomy" id="27622"/>
    <lineage>
        <taxon>Eukaryota</taxon>
        <taxon>Metazoa</taxon>
        <taxon>Chordata</taxon>
        <taxon>Craniata</taxon>
        <taxon>Vertebrata</taxon>
        <taxon>Euteleostomi</taxon>
        <taxon>Mammalia</taxon>
        <taxon>Eutheria</taxon>
        <taxon>Laurasiatheria</taxon>
        <taxon>Chiroptera</taxon>
        <taxon>Yangochiroptera</taxon>
        <taxon>Molossidae</taxon>
        <taxon>Molossus</taxon>
    </lineage>
</organism>
<accession>A0A7J8GRK2</accession>
<dbReference type="AlphaFoldDB" id="A0A7J8GRK2"/>
<sequence>MIKNGSMSLAGFAQWLECWPMYQRDPDSVPTQGTYLSCSLFPSLVGSCGWQALDVSLSHGCVSLPFSPSLPLYLKIDAKMSLGEDKKKKWVNGRNMFSLFHKSYILTFIHHSAFVLPFLFSKRTSQFLCKPPHRPTQVMRLGDHTQ</sequence>
<keyword evidence="2" id="KW-1185">Reference proteome</keyword>
<dbReference type="Proteomes" id="UP000550707">
    <property type="component" value="Unassembled WGS sequence"/>
</dbReference>
<gene>
    <name evidence="1" type="ORF">HJG59_011321</name>
</gene>
<evidence type="ECO:0000313" key="2">
    <source>
        <dbReference type="Proteomes" id="UP000550707"/>
    </source>
</evidence>
<protein>
    <submittedName>
        <fullName evidence="1">Uncharacterized protein</fullName>
    </submittedName>
</protein>
<dbReference type="InParanoid" id="A0A7J8GRK2"/>
<dbReference type="EMBL" id="JACASF010000008">
    <property type="protein sequence ID" value="KAF6462285.1"/>
    <property type="molecule type" value="Genomic_DNA"/>
</dbReference>